<organism evidence="2 3">
    <name type="scientific">Parabacteroides faecalis</name>
    <dbReference type="NCBI Taxonomy" id="2924040"/>
    <lineage>
        <taxon>Bacteria</taxon>
        <taxon>Pseudomonadati</taxon>
        <taxon>Bacteroidota</taxon>
        <taxon>Bacteroidia</taxon>
        <taxon>Bacteroidales</taxon>
        <taxon>Tannerellaceae</taxon>
        <taxon>Parabacteroides</taxon>
    </lineage>
</organism>
<reference evidence="2 3" key="1">
    <citation type="submission" date="2022-03" db="EMBL/GenBank/DDBJ databases">
        <title>Parabacteroides sp. nov. isolated from swine feces.</title>
        <authorList>
            <person name="Bak J.E."/>
        </authorList>
    </citation>
    <scope>NUCLEOTIDE SEQUENCE [LARGE SCALE GENOMIC DNA]</scope>
    <source>
        <strain evidence="2 3">AGMB00274</strain>
    </source>
</reference>
<name>A0ABT0BXL8_9BACT</name>
<sequence length="163" mass="20051">MYQKCSGKKNGCMYSKDELRKLKTEFWESFAAYCEVQPYLRRRRKMWVLYNTKVKGVELKFDATRNGAFVILEVNHKQEDQRLEMYEKLTWYKEYLEKDFPEGLIWDMCFVRETGQQVARIYVEKGGIDFHRREDWGEFFSFMARQMYLLERNFMKIAEYLRE</sequence>
<proteinExistence type="predicted"/>
<accession>A0ABT0BXL8</accession>
<protein>
    <submittedName>
        <fullName evidence="2">DUF4268 domain-containing protein</fullName>
    </submittedName>
</protein>
<comment type="caution">
    <text evidence="2">The sequence shown here is derived from an EMBL/GenBank/DDBJ whole genome shotgun (WGS) entry which is preliminary data.</text>
</comment>
<dbReference type="EMBL" id="JAKZMM010000003">
    <property type="protein sequence ID" value="MCJ2379370.1"/>
    <property type="molecule type" value="Genomic_DNA"/>
</dbReference>
<dbReference type="Proteomes" id="UP001165444">
    <property type="component" value="Unassembled WGS sequence"/>
</dbReference>
<keyword evidence="3" id="KW-1185">Reference proteome</keyword>
<evidence type="ECO:0000259" key="1">
    <source>
        <dbReference type="Pfam" id="PF14088"/>
    </source>
</evidence>
<gene>
    <name evidence="2" type="ORF">MUN53_01865</name>
</gene>
<feature type="domain" description="DUF4268" evidence="1">
    <location>
        <begin position="22"/>
        <end position="156"/>
    </location>
</feature>
<evidence type="ECO:0000313" key="2">
    <source>
        <dbReference type="EMBL" id="MCJ2379370.1"/>
    </source>
</evidence>
<evidence type="ECO:0000313" key="3">
    <source>
        <dbReference type="Proteomes" id="UP001165444"/>
    </source>
</evidence>
<dbReference type="Pfam" id="PF14088">
    <property type="entry name" value="DUF4268"/>
    <property type="match status" value="1"/>
</dbReference>
<dbReference type="InterPro" id="IPR025364">
    <property type="entry name" value="DUF4268"/>
</dbReference>